<sequence>MFLLNETDAAIFPMARTGDMHKMLGWNLPPEQQHLVHDHWKDFPAPPYYMHLLLAMLYFVLMSVSLIGNGIVVWIFSTYKPKCTGKLDNWIDKKMKSSTIKPKTTFKAPSKVNEEVPFSKVDKHEYYTVSRHGITYWSDTENHFSQLNEWLGDYEKYKKLTKLNFFGNYRFAKAFCQWRQNVKRAKYETAKQMLAASLFLAMPRLAKALLYMREQYEQLIHFRYFDVSVCENWHLPYFVETQLTTYEQVRDLLFNLNKKMREVLYDACTNTLTDRGFSPNDEALNCTNKKKLKDIMSFTERANKRKLCALLARFLGYADHMIINLLHQILSESFRNLSNVFKGYDSTELGGKAPFMTIELILKPTTIAVDPSREIAVSLLDKICSMVVESTRCIKRFQSDEYFTIFTEPIIMGRQEDRLCGNPPSFNFIMDNDIELLNNIKSINNHINEAYDIVDKYTAKFDKIRDNYHQAIAMDRNLIRNESDLGTLAKFCERYNSEMAELENIQESERLGLVQVKQLTFREEILPVCQELLSVLDETLPRLAMEKINYVNQKGEEISTKLMIVPEETNQYIYYFNFLEICHEQVESLEKELNYAYEALKIMKAYRIPFRDEDKDKYLDMEELMVQIKDIMDTKRTLKRDMINKFDLCLQTDIAKIFLEVEEISEHVLQEWLLDVNSDPAQIRDCLIDLSERLSSCQRKAQEYRKYQKEFRLEVTRFDKLDIVMNEVKLRQTLWDGVQQWKDSLELWSEIRFYDLNVEEVEALNNKILKNCAMLDKNLPKNDIIPKLRLEAEIFKEKIPVLTYLRNPALKNRHWIKIEQILNKRLAGEEEIYLHTFEDANAFEEDIANELMEVSNMASAESGLETLLNKVENAWKELELTVVNHRDARDVFILAGTDEIQTVLDESSINISTIAASRHVGPIKSKVDDWAKQLDLFSRTLDEWLVCQQSWIYLEAIFSAPDIQRQLPHETQMFLQVDKSWKDLMRRTQKSPMALSAMTAEGVLEQLQINNVLLEKVTRCLEAYLEVKRMAFPRFYFLSNDELLEILAQTKNPHAVQPHLRKCFDAIARIEFGKKKTDSGESLMTNDIIAMVSPEGERLTFGIGLKARGAVEDWLSKVEEAMFLAVKRYMRLGYRCYPTKDRSYWMQEHPNQIVLTVSQQQWCADVHEILDGKGKITKKLLAFRDKLVKNLAILASIARTNISKLVRKVLCALITIDVHAMDTVSLMVEKKVTKSSDFEWLKMLRYYWMSETDTVETKMASSNQPYFYEYLGAGGVLVITPLTDRCYLCLMGALQMDLGGAPAGPAGTGKTETTKDLAKALAIQCVVFNCSDGLDYKMMGRFFTGLAQSGAWCCFDEFNRIDIEVLSVIAQQLITIRNAKAMKMKRFMFEGREIKLKPSCAAFITMNPGYAGRTELPDNLKALFRPISMMVPDYALIAEVILYSEGFEASKVLAKKMVQMYKLCSEQLSQQDHYDFGMRAVKSVLVMAGALKRASPDQPEDITLICALRDSNLPKFLANDAVLFTGILGDLFPGIDLPEPERGSLQAAIEICMEQNNLQTVPELILKTLQLYETMVVRWGVMLVGPTGSGKTTVLHTLACALEKLYNDIVEGPYYRPVNIQTLNPKAISMDELYGFVNLATMEWKDGLLGLAIRAAVNVLEEEHQWVVCDGPVDAVWIENLNTVLDDNKMLCLANSERIKLTSWVHMVFEVQDLAQASPATVSRCGMVYLDPMHLGWDPLITSWLNTVEEFYLDQDLKEHIHLLFSRYYDGMIKYINRKCRWSIHQVNVSKLSMMTKLLLVLLKQTQGINLMERGDAKNYVCKLFTWCALWAFAGNLLDESKVGFEKFLRSLLEESDVALYEQTEFPFRLPEGSLWDYRINPMIKSWENWLSIHPQFDYNPNVAYFDMLVPTLDTTKYGFIAEMLFREQYPVLFTGDTGVGKSVLARDILNKLMKENVIPIFVNFSAQSESARTQEIIESRLERRKKTLLGAPINKKIIIFIDDVNMPKLDMYGSQPPIELLRQFLDFHGVYDRDKLFWKDIVDVTLGAACAPPGGGRNILTPRFIRHFALLSFPTPNSDTLKTIFKAILVGFLSDFSMAIRPLAEPIIEAAVAVYERISEELLPTPKKSHYVFNLRDLSKCVQGILQADSSSYVNPIQMLRLFYHESMRIFYDRLICEEDKSYFKQLLQDCCEKFFETTVVQQEENVFFGDFMIFGQATEDRVYEEIKDSKKMKNVLIDYLEDYNSTGGKEMNLIFFGDAVEHIVRLARLLRSERGNGLLVGVSGMGKQSLSRLAAHINGYQCNQIALRRGYDHTCFHEDLRKIYWIAGVLNKPTVFLITDTQIVKEEFMEDINNILNSGEVPNLFEGDEYEKIILNARQPCLESGYPNTTRDGIFEFFIKRVRANLHVILCMSPVGDTFRRRCRMFPSLVNCCTIDWFVKWPAEALLSVAVGSLKEVSENEVQCKHLAQVCVMIHESVEIISERFHREMRRHYYTTPSSYLQLLNQYRVLVQKRIEVIQQKKDRIANGLSKILETNIVVAEMGEELKQFVPILEEKSRNMKELLAKLDKDNIIAEGVKRSVAKDEAEAKIKAAETQEIADEAAKDLEIVMPTLQAAQDALKALNKNDINELRVFQKPPKLVQFVMEAVLILLGSKTDWNTAKVVMADVNFLKKLEDYDKEHIPDSMLKKLKTYIEHKDFQPPVVEKVSKVAKSMCLWVIAVERYAKVYRVVEPKIKRQKEAEDELNQVMKLLKSKQNELAEIEAKILMLISNLDEKKREMKVLQDHNDLTAARLNRAGRLTSALADEEIRWRDTVEELTAEQFAVPGDVLVASAYVAYLGAFPIGYRRELTKYWVEECRNLNIPSSDKFNLVKILGDSFQIRQWNIFGLPRDEISIENAIISTEAGRWPLIIDPQEQANRWIRNMESHNELRIIKLTDSNMMRILEICIRQGTPMLIEDIQETLDPVLESVLLKRVFMQNGRPMIKLGDVDVDYDHSFRLYMTTKLANPHFLPEICIQVSLVNFLVSRSGLEDQLLADIIKIELPDMEKQRSDLIVRINQDKQQLLMLEDKVLKLLYSSQGNILDDEELVDALNESKETSMVIADRLVETEKTEMAIAATRENYRILASRGAVLYFVVSSLADIDPMYQFSLRYFSHVYCSVIAKPHEKMELPERLTSLLDDITYTIFSNISRGLLEKHKLIYAFLLAVGIGKESNEITDDQLNFILRGPTSRNYPLELKPQHVTENQWFSCKFLEETFTAFTGLTKCLHEHIEVQIQDYKENLTSAPKSTVASKQWNNFLTSPEKLMLVAALKEESLVIAITEFIRLKLGKHYTEPPKNTSLPSLYEDISPITPLVFVLSPGSDPMTALIKFAQDKEYSEKLFSISLGQGQGPAAETLLANGTKLGHWVFLQNCHLATSWMESMERIVNNIAMGLQPVHNGFRLFLSSMPVKTFPISVLQNSVKVTNEPPRGLRANLIRSLNDLDTGSFELHVLGQHWRSMIFGLCMFHGIILERRKFGPIGWNIMYEFNESDRECALRTLDIYCERETRAPIPWDALEYINGEITYGGRVTDNWDQRCLRSIMKIYSSESVLSIGYQYSESGHYYCPDAKTLDEYKDYANSLSIHDPPEMFGMHENANIIFNRNETRFFIDTLLNSMSGGDSLSEAALAAMDKICLEKIQSIRSAIAKNINSDNPYPDLMKKDNKNRIPSLTTVLLQEIDRFDRLLGVMHSNLNDLEKAIQGFVVMSESLEMIYRAFSNNQVPQLWHTVGFLSTKSLGSWIFDLQQRIEYIQSWIDDGLPISSWICGLFFPQSFLTGTLQTYARKNDIPIDTLRFDFEVMNCTLNQQVIYERRARGQKSNSLFEDLKVPGSGILIHGLFIEAGRWDVREGGLCDAKIGELVSRLPVVWLKPCVNLDIGNRYEAPLYKTSVRAGVLSTTGHSTNFVLSILLDTKKSTDYWILRGTALVTLITD</sequence>
<keyword evidence="7" id="KW-0243">Dynein</keyword>
<dbReference type="InterPro" id="IPR027417">
    <property type="entry name" value="P-loop_NTPase"/>
</dbReference>
<feature type="transmembrane region" description="Helical" evidence="14">
    <location>
        <begin position="48"/>
        <end position="76"/>
    </location>
</feature>
<dbReference type="InterPro" id="IPR004273">
    <property type="entry name" value="Dynein_heavy_D6_P-loop"/>
</dbReference>
<dbReference type="InterPro" id="IPR035699">
    <property type="entry name" value="AAA_6"/>
</dbReference>
<dbReference type="Pfam" id="PF03028">
    <property type="entry name" value="Dynein_heavy"/>
    <property type="match status" value="1"/>
</dbReference>
<dbReference type="VEuPathDB" id="VectorBase:AAEL000512"/>
<dbReference type="PaxDb" id="7159-AAEL000512-PA"/>
<gene>
    <name evidence="16" type="ORF">AaeL_AAEL000512</name>
</gene>
<evidence type="ECO:0000256" key="8">
    <source>
        <dbReference type="ARBA" id="ARBA00023054"/>
    </source>
</evidence>
<dbReference type="InterPro" id="IPR018247">
    <property type="entry name" value="EF_Hand_1_Ca_BS"/>
</dbReference>
<dbReference type="Pfam" id="PF17857">
    <property type="entry name" value="AAA_lid_1"/>
    <property type="match status" value="1"/>
</dbReference>
<dbReference type="InterPro" id="IPR041658">
    <property type="entry name" value="AAA_lid_11"/>
</dbReference>
<dbReference type="Gene3D" id="1.20.1270.280">
    <property type="match status" value="1"/>
</dbReference>
<dbReference type="Pfam" id="PF12780">
    <property type="entry name" value="AAA_8"/>
    <property type="match status" value="1"/>
</dbReference>
<dbReference type="Pfam" id="PF12774">
    <property type="entry name" value="AAA_6"/>
    <property type="match status" value="1"/>
</dbReference>
<dbReference type="Pfam" id="PF12777">
    <property type="entry name" value="MT"/>
    <property type="match status" value="1"/>
</dbReference>
<keyword evidence="14" id="KW-0812">Transmembrane</keyword>
<keyword evidence="5" id="KW-0547">Nucleotide-binding</keyword>
<dbReference type="FunFam" id="3.40.50.300:FF:002141">
    <property type="entry name" value="Dynein heavy chain"/>
    <property type="match status" value="1"/>
</dbReference>
<keyword evidence="10" id="KW-0505">Motor protein</keyword>
<comment type="similarity">
    <text evidence="2">Belongs to the dynein heavy chain family.</text>
</comment>
<dbReference type="InterPro" id="IPR041589">
    <property type="entry name" value="DNAH3_AAA_lid_1"/>
</dbReference>
<dbReference type="STRING" id="7159.Q17P46"/>
<evidence type="ECO:0000256" key="10">
    <source>
        <dbReference type="ARBA" id="ARBA00023175"/>
    </source>
</evidence>
<keyword evidence="14" id="KW-1133">Transmembrane helix</keyword>
<dbReference type="Proteomes" id="UP000682892">
    <property type="component" value="Unassembled WGS sequence"/>
</dbReference>
<evidence type="ECO:0000256" key="9">
    <source>
        <dbReference type="ARBA" id="ARBA00023069"/>
    </source>
</evidence>
<dbReference type="Gene3D" id="1.20.920.30">
    <property type="match status" value="1"/>
</dbReference>
<dbReference type="InterPro" id="IPR042219">
    <property type="entry name" value="AAA_lid_11_sf"/>
</dbReference>
<dbReference type="InterPro" id="IPR043157">
    <property type="entry name" value="Dynein_AAA1S"/>
</dbReference>
<keyword evidence="3" id="KW-0963">Cytoplasm</keyword>
<dbReference type="FunFam" id="3.10.490.20:FF:000014">
    <property type="entry name" value="Dynein heavy chain 2"/>
    <property type="match status" value="1"/>
</dbReference>
<dbReference type="Gene3D" id="1.10.8.720">
    <property type="entry name" value="Region D6 of dynein motor"/>
    <property type="match status" value="1"/>
</dbReference>
<dbReference type="FunFam" id="1.10.8.710:FF:000004">
    <property type="entry name" value="Dynein axonemal heavy chain 6"/>
    <property type="match status" value="1"/>
</dbReference>
<evidence type="ECO:0000256" key="2">
    <source>
        <dbReference type="ARBA" id="ARBA00008887"/>
    </source>
</evidence>
<dbReference type="FunFam" id="1.20.920.30:FF:000005">
    <property type="entry name" value="Dynein, axonemal, heavy chain 2"/>
    <property type="match status" value="1"/>
</dbReference>
<keyword evidence="11" id="KW-0206">Cytoskeleton</keyword>
<dbReference type="GO" id="GO:0005524">
    <property type="term" value="F:ATP binding"/>
    <property type="evidence" value="ECO:0007669"/>
    <property type="project" value="UniProtKB-KW"/>
</dbReference>
<dbReference type="FunFam" id="1.20.920.20:FF:000001">
    <property type="entry name" value="dynein heavy chain 2, axonemal"/>
    <property type="match status" value="1"/>
</dbReference>
<dbReference type="Gene3D" id="6.10.140.1060">
    <property type="match status" value="1"/>
</dbReference>
<dbReference type="Pfam" id="PF18198">
    <property type="entry name" value="AAA_lid_11"/>
    <property type="match status" value="1"/>
</dbReference>
<dbReference type="Gene3D" id="1.20.920.20">
    <property type="match status" value="1"/>
</dbReference>
<evidence type="ECO:0000313" key="17">
    <source>
        <dbReference type="Proteomes" id="UP000682892"/>
    </source>
</evidence>
<dbReference type="Gene3D" id="1.10.8.1220">
    <property type="match status" value="1"/>
</dbReference>
<evidence type="ECO:0000256" key="12">
    <source>
        <dbReference type="ARBA" id="ARBA00023273"/>
    </source>
</evidence>
<dbReference type="InterPro" id="IPR024317">
    <property type="entry name" value="Dynein_heavy_chain_D4_dom"/>
</dbReference>
<feature type="domain" description="AAA+ ATPase" evidence="15">
    <location>
        <begin position="1928"/>
        <end position="2075"/>
    </location>
</feature>
<dbReference type="PROSITE" id="PS00018">
    <property type="entry name" value="EF_HAND_1"/>
    <property type="match status" value="1"/>
</dbReference>
<dbReference type="Gene3D" id="3.40.50.300">
    <property type="entry name" value="P-loop containing nucleotide triphosphate hydrolases"/>
    <property type="match status" value="5"/>
</dbReference>
<dbReference type="GO" id="GO:0005874">
    <property type="term" value="C:microtubule"/>
    <property type="evidence" value="ECO:0007669"/>
    <property type="project" value="UniProtKB-KW"/>
</dbReference>
<dbReference type="GO" id="GO:0051959">
    <property type="term" value="F:dynein light intermediate chain binding"/>
    <property type="evidence" value="ECO:0007669"/>
    <property type="project" value="InterPro"/>
</dbReference>
<dbReference type="Pfam" id="PF12775">
    <property type="entry name" value="AAA_7"/>
    <property type="match status" value="1"/>
</dbReference>
<dbReference type="EMBL" id="CH477194">
    <property type="protein sequence ID" value="EAT48454.1"/>
    <property type="molecule type" value="Genomic_DNA"/>
</dbReference>
<dbReference type="SUPFAM" id="SSF52540">
    <property type="entry name" value="P-loop containing nucleoside triphosphate hydrolases"/>
    <property type="match status" value="4"/>
</dbReference>
<dbReference type="Gene3D" id="3.20.180.20">
    <property type="entry name" value="Dynein heavy chain, N-terminal domain 2"/>
    <property type="match status" value="1"/>
</dbReference>
<dbReference type="GO" id="GO:0007018">
    <property type="term" value="P:microtubule-based movement"/>
    <property type="evidence" value="ECO:0007669"/>
    <property type="project" value="InterPro"/>
</dbReference>
<evidence type="ECO:0000256" key="7">
    <source>
        <dbReference type="ARBA" id="ARBA00023017"/>
    </source>
</evidence>
<dbReference type="FunFam" id="1.10.8.1220:FF:000001">
    <property type="entry name" value="Dynein axonemal heavy chain 5"/>
    <property type="match status" value="1"/>
</dbReference>
<dbReference type="Pfam" id="PF08393">
    <property type="entry name" value="DHC_N2"/>
    <property type="match status" value="1"/>
</dbReference>
<dbReference type="InterPro" id="IPR043160">
    <property type="entry name" value="Dynein_C_barrel"/>
</dbReference>
<keyword evidence="9" id="KW-0969">Cilium</keyword>
<dbReference type="InterPro" id="IPR041466">
    <property type="entry name" value="Dynein_AAA5_ext"/>
</dbReference>
<dbReference type="InterPro" id="IPR026983">
    <property type="entry name" value="DHC"/>
</dbReference>
<keyword evidence="12" id="KW-0966">Cell projection</keyword>
<dbReference type="FunFam" id="1.20.140.100:FF:000004">
    <property type="entry name" value="Dynein axonemal heavy chain 6"/>
    <property type="match status" value="1"/>
</dbReference>
<dbReference type="CDD" id="cd00009">
    <property type="entry name" value="AAA"/>
    <property type="match status" value="1"/>
</dbReference>
<reference evidence="16" key="3">
    <citation type="submission" date="2012-09" db="EMBL/GenBank/DDBJ databases">
        <authorList>
            <consortium name="VectorBase"/>
        </authorList>
    </citation>
    <scope>NUCLEOTIDE SEQUENCE</scope>
    <source>
        <strain evidence="16">Liverpool</strain>
    </source>
</reference>
<dbReference type="PANTHER" id="PTHR22878">
    <property type="entry name" value="DYNEIN HEAVY CHAIN 6, AXONEMAL-LIKE-RELATED"/>
    <property type="match status" value="1"/>
</dbReference>
<feature type="transmembrane region" description="Helical" evidence="14">
    <location>
        <begin position="193"/>
        <end position="212"/>
    </location>
</feature>
<evidence type="ECO:0000256" key="14">
    <source>
        <dbReference type="SAM" id="Phobius"/>
    </source>
</evidence>
<comment type="subcellular location">
    <subcellularLocation>
        <location evidence="1">Cytoplasm</location>
        <location evidence="1">Cytoskeleton</location>
        <location evidence="1">Cilium axoneme</location>
    </subcellularLocation>
</comment>
<dbReference type="FunFam" id="3.40.50.300:FF:002171">
    <property type="entry name" value="Dynein heavy chain"/>
    <property type="match status" value="1"/>
</dbReference>
<dbReference type="FunFam" id="3.20.180.20:FF:000004">
    <property type="entry name" value="Dynein axonemal heavy chain 6"/>
    <property type="match status" value="1"/>
</dbReference>
<evidence type="ECO:0000256" key="13">
    <source>
        <dbReference type="SAM" id="Coils"/>
    </source>
</evidence>
<evidence type="ECO:0000313" key="16">
    <source>
        <dbReference type="EMBL" id="EAT48454.1"/>
    </source>
</evidence>
<evidence type="ECO:0000256" key="4">
    <source>
        <dbReference type="ARBA" id="ARBA00022701"/>
    </source>
</evidence>
<protein>
    <submittedName>
        <fullName evidence="16">AAEL000512-PA</fullName>
    </submittedName>
</protein>
<dbReference type="Gene3D" id="3.10.490.20">
    <property type="match status" value="1"/>
</dbReference>
<keyword evidence="4" id="KW-0493">Microtubule</keyword>
<evidence type="ECO:0000256" key="5">
    <source>
        <dbReference type="ARBA" id="ARBA00022741"/>
    </source>
</evidence>
<dbReference type="GO" id="GO:0030286">
    <property type="term" value="C:dynein complex"/>
    <property type="evidence" value="ECO:0007669"/>
    <property type="project" value="UniProtKB-KW"/>
</dbReference>
<dbReference type="PANTHER" id="PTHR22878:SF68">
    <property type="entry name" value="DYNEIN HEAVY CHAIN 6, AXONEMAL-LIKE"/>
    <property type="match status" value="1"/>
</dbReference>
<dbReference type="InterPro" id="IPR041228">
    <property type="entry name" value="Dynein_C"/>
</dbReference>
<dbReference type="InterPro" id="IPR024743">
    <property type="entry name" value="Dynein_HC_stalk"/>
</dbReference>
<dbReference type="GO" id="GO:0045505">
    <property type="term" value="F:dynein intermediate chain binding"/>
    <property type="evidence" value="ECO:0007669"/>
    <property type="project" value="InterPro"/>
</dbReference>
<reference evidence="16" key="2">
    <citation type="journal article" date="2007" name="Science">
        <title>Genome sequence of Aedes aegypti, a major arbovirus vector.</title>
        <authorList>
            <person name="Nene V."/>
            <person name="Wortman J.R."/>
            <person name="Lawson D."/>
            <person name="Haas B."/>
            <person name="Kodira C."/>
            <person name="Tu Z.J."/>
            <person name="Loftus B."/>
            <person name="Xi Z."/>
            <person name="Megy K."/>
            <person name="Grabherr M."/>
            <person name="Ren Q."/>
            <person name="Zdobnov E.M."/>
            <person name="Lobo N.F."/>
            <person name="Campbell K.S."/>
            <person name="Brown S.E."/>
            <person name="Bonaldo M.F."/>
            <person name="Zhu J."/>
            <person name="Sinkins S.P."/>
            <person name="Hogenkamp D.G."/>
            <person name="Amedeo P."/>
            <person name="Arensburger P."/>
            <person name="Atkinson P.W."/>
            <person name="Bidwell S."/>
            <person name="Biedler J."/>
            <person name="Birney E."/>
            <person name="Bruggner R.V."/>
            <person name="Costas J."/>
            <person name="Coy M.R."/>
            <person name="Crabtree J."/>
            <person name="Crawford M."/>
            <person name="Debruyn B."/>
            <person name="Decaprio D."/>
            <person name="Eiglmeier K."/>
            <person name="Eisenstadt E."/>
            <person name="El-Dorry H."/>
            <person name="Gelbart W.M."/>
            <person name="Gomes S.L."/>
            <person name="Hammond M."/>
            <person name="Hannick L.I."/>
            <person name="Hogan J.R."/>
            <person name="Holmes M.H."/>
            <person name="Jaffe D."/>
            <person name="Johnston J.S."/>
            <person name="Kennedy R.C."/>
            <person name="Koo H."/>
            <person name="Kravitz S."/>
            <person name="Kriventseva E.V."/>
            <person name="Kulp D."/>
            <person name="Labutti K."/>
            <person name="Lee E."/>
            <person name="Li S."/>
            <person name="Lovin D.D."/>
            <person name="Mao C."/>
            <person name="Mauceli E."/>
            <person name="Menck C.F."/>
            <person name="Miller J.R."/>
            <person name="Montgomery P."/>
            <person name="Mori A."/>
            <person name="Nascimento A.L."/>
            <person name="Naveira H.F."/>
            <person name="Nusbaum C."/>
            <person name="O'leary S."/>
            <person name="Orvis J."/>
            <person name="Pertea M."/>
            <person name="Quesneville H."/>
            <person name="Reidenbach K.R."/>
            <person name="Rogers Y.H."/>
            <person name="Roth C.W."/>
            <person name="Schneider J.R."/>
            <person name="Schatz M."/>
            <person name="Shumway M."/>
            <person name="Stanke M."/>
            <person name="Stinson E.O."/>
            <person name="Tubio J.M."/>
            <person name="Vanzee J.P."/>
            <person name="Verjovski-Almeida S."/>
            <person name="Werner D."/>
            <person name="White O."/>
            <person name="Wyder S."/>
            <person name="Zeng Q."/>
            <person name="Zhao Q."/>
            <person name="Zhao Y."/>
            <person name="Hill C.A."/>
            <person name="Raikhel A.S."/>
            <person name="Soares M.B."/>
            <person name="Knudson D.L."/>
            <person name="Lee N.H."/>
            <person name="Galagan J."/>
            <person name="Salzberg S.L."/>
            <person name="Paulsen I.T."/>
            <person name="Dimopoulos G."/>
            <person name="Collins F.H."/>
            <person name="Birren B."/>
            <person name="Fraser-Liggett C.M."/>
            <person name="Severson D.W."/>
        </authorList>
    </citation>
    <scope>NUCLEOTIDE SEQUENCE [LARGE SCALE GENOMIC DNA]</scope>
    <source>
        <strain evidence="16">Liverpool</strain>
    </source>
</reference>
<dbReference type="Pfam" id="PF12781">
    <property type="entry name" value="AAA_9"/>
    <property type="match status" value="1"/>
</dbReference>
<accession>Q17P46</accession>
<evidence type="ECO:0000256" key="1">
    <source>
        <dbReference type="ARBA" id="ARBA00004430"/>
    </source>
</evidence>
<dbReference type="InterPro" id="IPR003593">
    <property type="entry name" value="AAA+_ATPase"/>
</dbReference>
<dbReference type="FunFam" id="3.40.50.300:FF:000063">
    <property type="entry name" value="dynein heavy chain 6, axonemal"/>
    <property type="match status" value="1"/>
</dbReference>
<dbReference type="PhylomeDB" id="Q17P46"/>
<feature type="coiled-coil region" evidence="13">
    <location>
        <begin position="2737"/>
        <end position="2781"/>
    </location>
</feature>
<dbReference type="InterPro" id="IPR035706">
    <property type="entry name" value="AAA_9"/>
</dbReference>
<dbReference type="Gene3D" id="1.20.140.100">
    <property type="entry name" value="Dynein heavy chain, N-terminal domain 2"/>
    <property type="match status" value="1"/>
</dbReference>
<dbReference type="SMART" id="SM00382">
    <property type="entry name" value="AAA"/>
    <property type="match status" value="3"/>
</dbReference>
<dbReference type="Gene3D" id="1.20.58.1120">
    <property type="match status" value="1"/>
</dbReference>
<dbReference type="HOGENOM" id="CLU_000038_0_3_1"/>
<dbReference type="InterPro" id="IPR042222">
    <property type="entry name" value="Dynein_2_N"/>
</dbReference>
<dbReference type="GO" id="GO:0008569">
    <property type="term" value="F:minus-end-directed microtubule motor activity"/>
    <property type="evidence" value="ECO:0007669"/>
    <property type="project" value="InterPro"/>
</dbReference>
<dbReference type="InterPro" id="IPR013602">
    <property type="entry name" value="Dynein_heavy_linker"/>
</dbReference>
<keyword evidence="8 13" id="KW-0175">Coiled coil</keyword>
<dbReference type="FunFam" id="3.40.50.300:FF:001145">
    <property type="entry name" value="Putative dynein heavy chain"/>
    <property type="match status" value="1"/>
</dbReference>
<dbReference type="VEuPathDB" id="VectorBase:AAEL003035"/>
<keyword evidence="14" id="KW-0472">Membrane</keyword>
<name>Q17P46_AEDAE</name>
<feature type="domain" description="AAA+ ATPase" evidence="15">
    <location>
        <begin position="1577"/>
        <end position="1734"/>
    </location>
</feature>
<dbReference type="InterPro" id="IPR025662">
    <property type="entry name" value="Sigma_54_int_dom_ATP-bd_1"/>
</dbReference>
<dbReference type="Gene3D" id="1.10.8.710">
    <property type="match status" value="1"/>
</dbReference>
<evidence type="ECO:0000256" key="3">
    <source>
        <dbReference type="ARBA" id="ARBA00022490"/>
    </source>
</evidence>
<evidence type="ECO:0000259" key="15">
    <source>
        <dbReference type="SMART" id="SM00382"/>
    </source>
</evidence>
<dbReference type="Pfam" id="PF18199">
    <property type="entry name" value="Dynein_C"/>
    <property type="match status" value="1"/>
</dbReference>
<dbReference type="PROSITE" id="PS00675">
    <property type="entry name" value="SIGMA54_INTERACT_1"/>
    <property type="match status" value="1"/>
</dbReference>
<evidence type="ECO:0000256" key="6">
    <source>
        <dbReference type="ARBA" id="ARBA00022840"/>
    </source>
</evidence>
<reference evidence="16" key="1">
    <citation type="submission" date="2005-10" db="EMBL/GenBank/DDBJ databases">
        <authorList>
            <person name="Loftus B.J."/>
            <person name="Nene V.M."/>
            <person name="Hannick L.I."/>
            <person name="Bidwell S."/>
            <person name="Haas B."/>
            <person name="Amedeo P."/>
            <person name="Orvis J."/>
            <person name="Wortman J.R."/>
            <person name="White O.R."/>
            <person name="Salzberg S."/>
            <person name="Shumway M."/>
            <person name="Koo H."/>
            <person name="Zhao Y."/>
            <person name="Holmes M."/>
            <person name="Miller J."/>
            <person name="Schatz M."/>
            <person name="Pop M."/>
            <person name="Pai G."/>
            <person name="Utterback T."/>
            <person name="Rogers Y.-H."/>
            <person name="Kravitz S."/>
            <person name="Fraser C.M."/>
        </authorList>
    </citation>
    <scope>NUCLEOTIDE SEQUENCE</scope>
    <source>
        <strain evidence="16">Liverpool</strain>
    </source>
</reference>
<dbReference type="OMA" id="VESFDWQ"/>
<keyword evidence="6" id="KW-0067">ATP-binding</keyword>
<dbReference type="GO" id="GO:0005930">
    <property type="term" value="C:axoneme"/>
    <property type="evidence" value="ECO:0007669"/>
    <property type="project" value="UniProtKB-SubCell"/>
</dbReference>
<organism evidence="16 17">
    <name type="scientific">Aedes aegypti</name>
    <name type="common">Yellowfever mosquito</name>
    <name type="synonym">Culex aegypti</name>
    <dbReference type="NCBI Taxonomy" id="7159"/>
    <lineage>
        <taxon>Eukaryota</taxon>
        <taxon>Metazoa</taxon>
        <taxon>Ecdysozoa</taxon>
        <taxon>Arthropoda</taxon>
        <taxon>Hexapoda</taxon>
        <taxon>Insecta</taxon>
        <taxon>Pterygota</taxon>
        <taxon>Neoptera</taxon>
        <taxon>Endopterygota</taxon>
        <taxon>Diptera</taxon>
        <taxon>Nematocera</taxon>
        <taxon>Culicoidea</taxon>
        <taxon>Culicidae</taxon>
        <taxon>Culicinae</taxon>
        <taxon>Aedini</taxon>
        <taxon>Aedes</taxon>
        <taxon>Stegomyia</taxon>
    </lineage>
</organism>
<feature type="domain" description="AAA+ ATPase" evidence="15">
    <location>
        <begin position="1298"/>
        <end position="1435"/>
    </location>
</feature>
<evidence type="ECO:0000256" key="11">
    <source>
        <dbReference type="ARBA" id="ARBA00023212"/>
    </source>
</evidence>
<dbReference type="eggNOG" id="KOG3595">
    <property type="taxonomic scope" value="Eukaryota"/>
</dbReference>
<proteinExistence type="inferred from homology"/>
<dbReference type="Pfam" id="PF17852">
    <property type="entry name" value="Dynein_AAA_lid"/>
    <property type="match status" value="1"/>
</dbReference>
<dbReference type="InterPro" id="IPR042228">
    <property type="entry name" value="Dynein_linker_3"/>
</dbReference>
<dbReference type="FunFam" id="1.10.8.720:FF:000007">
    <property type="entry name" value="Dynein axonemal heavy chain 6"/>
    <property type="match status" value="1"/>
</dbReference>